<keyword evidence="2" id="KW-0012">Acyltransferase</keyword>
<dbReference type="PANTHER" id="PTHR13355:SF11">
    <property type="entry name" value="GLUCOSAMINE 6-PHOSPHATE N-ACETYLTRANSFERASE"/>
    <property type="match status" value="1"/>
</dbReference>
<dbReference type="PANTHER" id="PTHR13355">
    <property type="entry name" value="GLUCOSAMINE 6-PHOSPHATE N-ACETYLTRANSFERASE"/>
    <property type="match status" value="1"/>
</dbReference>
<evidence type="ECO:0000313" key="2">
    <source>
        <dbReference type="EMBL" id="MFD0868664.1"/>
    </source>
</evidence>
<name>A0ABW3D7F6_9BACL</name>
<dbReference type="Gene3D" id="3.40.630.30">
    <property type="match status" value="1"/>
</dbReference>
<keyword evidence="2" id="KW-0808">Transferase</keyword>
<organism evidence="2 3">
    <name type="scientific">Paenibacillus residui</name>
    <dbReference type="NCBI Taxonomy" id="629724"/>
    <lineage>
        <taxon>Bacteria</taxon>
        <taxon>Bacillati</taxon>
        <taxon>Bacillota</taxon>
        <taxon>Bacilli</taxon>
        <taxon>Bacillales</taxon>
        <taxon>Paenibacillaceae</taxon>
        <taxon>Paenibacillus</taxon>
    </lineage>
</organism>
<evidence type="ECO:0000313" key="3">
    <source>
        <dbReference type="Proteomes" id="UP001597120"/>
    </source>
</evidence>
<accession>A0ABW3D7F6</accession>
<gene>
    <name evidence="2" type="ORF">ACFQ03_05845</name>
</gene>
<dbReference type="GO" id="GO:0016746">
    <property type="term" value="F:acyltransferase activity"/>
    <property type="evidence" value="ECO:0007669"/>
    <property type="project" value="UniProtKB-KW"/>
</dbReference>
<dbReference type="RefSeq" id="WP_379286736.1">
    <property type="nucleotide sequence ID" value="NZ_JBHTIU010000021.1"/>
</dbReference>
<evidence type="ECO:0000259" key="1">
    <source>
        <dbReference type="PROSITE" id="PS51186"/>
    </source>
</evidence>
<proteinExistence type="predicted"/>
<reference evidence="3" key="1">
    <citation type="journal article" date="2019" name="Int. J. Syst. Evol. Microbiol.">
        <title>The Global Catalogue of Microorganisms (GCM) 10K type strain sequencing project: providing services to taxonomists for standard genome sequencing and annotation.</title>
        <authorList>
            <consortium name="The Broad Institute Genomics Platform"/>
            <consortium name="The Broad Institute Genome Sequencing Center for Infectious Disease"/>
            <person name="Wu L."/>
            <person name="Ma J."/>
        </authorList>
    </citation>
    <scope>NUCLEOTIDE SEQUENCE [LARGE SCALE GENOMIC DNA]</scope>
    <source>
        <strain evidence="3">CCUG 57263</strain>
    </source>
</reference>
<dbReference type="InterPro" id="IPR039143">
    <property type="entry name" value="GNPNAT1-like"/>
</dbReference>
<dbReference type="EMBL" id="JBHTIU010000021">
    <property type="protein sequence ID" value="MFD0868664.1"/>
    <property type="molecule type" value="Genomic_DNA"/>
</dbReference>
<dbReference type="SUPFAM" id="SSF55729">
    <property type="entry name" value="Acyl-CoA N-acyltransferases (Nat)"/>
    <property type="match status" value="1"/>
</dbReference>
<dbReference type="Pfam" id="PF00583">
    <property type="entry name" value="Acetyltransf_1"/>
    <property type="match status" value="1"/>
</dbReference>
<dbReference type="Proteomes" id="UP001597120">
    <property type="component" value="Unassembled WGS sequence"/>
</dbReference>
<keyword evidence="3" id="KW-1185">Reference proteome</keyword>
<sequence>MGSRSRLIREEELENLLQLYKHLHPEDPELTRDEELSKHWRDMLNDGNMSIIVVEHEGQIVASCILVLVRNLTRSARPYGWIENVVTHKEFRRRGFGRIALEKAQEIASYISGKQYLPNF</sequence>
<dbReference type="InterPro" id="IPR016181">
    <property type="entry name" value="Acyl_CoA_acyltransferase"/>
</dbReference>
<dbReference type="PROSITE" id="PS51186">
    <property type="entry name" value="GNAT"/>
    <property type="match status" value="1"/>
</dbReference>
<dbReference type="CDD" id="cd04301">
    <property type="entry name" value="NAT_SF"/>
    <property type="match status" value="1"/>
</dbReference>
<comment type="caution">
    <text evidence="2">The sequence shown here is derived from an EMBL/GenBank/DDBJ whole genome shotgun (WGS) entry which is preliminary data.</text>
</comment>
<feature type="domain" description="N-acetyltransferase" evidence="1">
    <location>
        <begin position="3"/>
        <end position="120"/>
    </location>
</feature>
<protein>
    <submittedName>
        <fullName evidence="2">GNAT family N-acetyltransferase</fullName>
        <ecNumber evidence="2">2.3.-.-</ecNumber>
    </submittedName>
</protein>
<dbReference type="InterPro" id="IPR000182">
    <property type="entry name" value="GNAT_dom"/>
</dbReference>
<dbReference type="EC" id="2.3.-.-" evidence="2"/>